<gene>
    <name evidence="23" type="ORF">GSLYS_00020231001</name>
</gene>
<evidence type="ECO:0000256" key="11">
    <source>
        <dbReference type="ARBA" id="ARBA00022838"/>
    </source>
</evidence>
<evidence type="ECO:0000256" key="10">
    <source>
        <dbReference type="ARBA" id="ARBA00022829"/>
    </source>
</evidence>
<keyword evidence="6" id="KW-0132">Cell division</keyword>
<evidence type="ECO:0000256" key="22">
    <source>
        <dbReference type="PROSITE-ProRule" id="PRU00221"/>
    </source>
</evidence>
<evidence type="ECO:0000256" key="6">
    <source>
        <dbReference type="ARBA" id="ARBA00022618"/>
    </source>
</evidence>
<dbReference type="PROSITE" id="PS50294">
    <property type="entry name" value="WD_REPEATS_REGION"/>
    <property type="match status" value="1"/>
</dbReference>
<keyword evidence="11" id="KW-0995">Kinetochore</keyword>
<dbReference type="GO" id="GO:0007059">
    <property type="term" value="P:chromosome segregation"/>
    <property type="evidence" value="ECO:0007669"/>
    <property type="project" value="UniProtKB-KW"/>
</dbReference>
<keyword evidence="24" id="KW-1185">Reference proteome</keyword>
<dbReference type="GO" id="GO:0000776">
    <property type="term" value="C:kinetochore"/>
    <property type="evidence" value="ECO:0007669"/>
    <property type="project" value="UniProtKB-KW"/>
</dbReference>
<name>A0AAV2III0_LYMST</name>
<keyword evidence="5 22" id="KW-0853">WD repeat</keyword>
<comment type="function">
    <text evidence="18">Component of the Nup107-160 subcomplex of the nuclear pore complex (NPC). The Nup107-160 subcomplex is required for the assembly of a functional NPC. The Nup107-160 subcomplex is also required for normal kinetochore microtubule attachment, mitotic progression and chromosome segregation.</text>
</comment>
<evidence type="ECO:0000256" key="17">
    <source>
        <dbReference type="ARBA" id="ARBA00023328"/>
    </source>
</evidence>
<evidence type="ECO:0000256" key="15">
    <source>
        <dbReference type="ARBA" id="ARBA00023242"/>
    </source>
</evidence>
<dbReference type="PANTHER" id="PTHR22806:SF0">
    <property type="entry name" value="NUCLEOPORIN NUP37"/>
    <property type="match status" value="1"/>
</dbReference>
<dbReference type="AlphaFoldDB" id="A0AAV2III0"/>
<evidence type="ECO:0000256" key="2">
    <source>
        <dbReference type="ARBA" id="ARBA00004629"/>
    </source>
</evidence>
<keyword evidence="17" id="KW-0137">Centromere</keyword>
<evidence type="ECO:0000256" key="12">
    <source>
        <dbReference type="ARBA" id="ARBA00022927"/>
    </source>
</evidence>
<evidence type="ECO:0000256" key="18">
    <source>
        <dbReference type="ARBA" id="ARBA00053706"/>
    </source>
</evidence>
<dbReference type="SUPFAM" id="SSF50978">
    <property type="entry name" value="WD40 repeat-like"/>
    <property type="match status" value="1"/>
</dbReference>
<protein>
    <recommendedName>
        <fullName evidence="20">Nucleoporin Nup37</fullName>
    </recommendedName>
    <alternativeName>
        <fullName evidence="21">Nup107-160 subcomplex subunit Nup37</fullName>
    </alternativeName>
</protein>
<dbReference type="GO" id="GO:0051301">
    <property type="term" value="P:cell division"/>
    <property type="evidence" value="ECO:0007669"/>
    <property type="project" value="UniProtKB-KW"/>
</dbReference>
<dbReference type="SMART" id="SM00320">
    <property type="entry name" value="WD40"/>
    <property type="match status" value="7"/>
</dbReference>
<dbReference type="InterPro" id="IPR001680">
    <property type="entry name" value="WD40_rpt"/>
</dbReference>
<keyword evidence="13" id="KW-0811">Translocation</keyword>
<keyword evidence="9" id="KW-0509">mRNA transport</keyword>
<comment type="caution">
    <text evidence="23">The sequence shown here is derived from an EMBL/GenBank/DDBJ whole genome shotgun (WGS) entry which is preliminary data.</text>
</comment>
<sequence length="323" mass="36057">MKEATIDSTYTIPCSHTVHCVEFSPFEWSCQLLAVGTSSGISVFSCRFQEEDAEISKGIEYTRLRDFSTKSSTLAIAWSPQTSLKVLPKNMSFAAATDDRTLTVFSTDMNTSNTITILSGHKGFVNSITYEPDEGTRLASTGDDMTCRIWTLTEAKQESIFQLTSPGVSVCWHSDEQYKLMVAQKDGTIRFFSLHNNQPIMSLSCGQTPLLSADWSRHNNLLVGAVAGSDWMVFDVSRSSIPIEKRQAHSEGARHFKWSRCHESLLATCGRPGRQLKVFNTRHQQLHVNTTLKVSYGLTWHLHLPIVAVGGDKAVHFWTVESI</sequence>
<keyword evidence="16" id="KW-0131">Cell cycle</keyword>
<evidence type="ECO:0000256" key="16">
    <source>
        <dbReference type="ARBA" id="ARBA00023306"/>
    </source>
</evidence>
<evidence type="ECO:0000313" key="23">
    <source>
        <dbReference type="EMBL" id="CAL1546854.1"/>
    </source>
</evidence>
<keyword evidence="14" id="KW-0906">Nuclear pore complex</keyword>
<evidence type="ECO:0000256" key="21">
    <source>
        <dbReference type="ARBA" id="ARBA00076652"/>
    </source>
</evidence>
<dbReference type="PANTHER" id="PTHR22806">
    <property type="entry name" value="NUCLEOPORIN NUP37 P37 -RELATED"/>
    <property type="match status" value="1"/>
</dbReference>
<keyword evidence="3" id="KW-0813">Transport</keyword>
<dbReference type="InterPro" id="IPR036322">
    <property type="entry name" value="WD40_repeat_dom_sf"/>
</dbReference>
<keyword evidence="7" id="KW-0677">Repeat</keyword>
<dbReference type="Gene3D" id="2.130.10.10">
    <property type="entry name" value="YVTN repeat-like/Quinoprotein amine dehydrogenase"/>
    <property type="match status" value="1"/>
</dbReference>
<evidence type="ECO:0000256" key="4">
    <source>
        <dbReference type="ARBA" id="ARBA00022454"/>
    </source>
</evidence>
<evidence type="ECO:0000256" key="9">
    <source>
        <dbReference type="ARBA" id="ARBA00022816"/>
    </source>
</evidence>
<keyword evidence="4" id="KW-0158">Chromosome</keyword>
<evidence type="ECO:0000256" key="20">
    <source>
        <dbReference type="ARBA" id="ARBA00068271"/>
    </source>
</evidence>
<keyword evidence="12" id="KW-0653">Protein transport</keyword>
<dbReference type="GO" id="GO:0031080">
    <property type="term" value="C:nuclear pore outer ring"/>
    <property type="evidence" value="ECO:0007669"/>
    <property type="project" value="InterPro"/>
</dbReference>
<keyword evidence="8" id="KW-0498">Mitosis</keyword>
<evidence type="ECO:0000256" key="13">
    <source>
        <dbReference type="ARBA" id="ARBA00023010"/>
    </source>
</evidence>
<dbReference type="GO" id="GO:0015031">
    <property type="term" value="P:protein transport"/>
    <property type="evidence" value="ECO:0007669"/>
    <property type="project" value="UniProtKB-KW"/>
</dbReference>
<dbReference type="InterPro" id="IPR015943">
    <property type="entry name" value="WD40/YVTN_repeat-like_dom_sf"/>
</dbReference>
<accession>A0AAV2III0</accession>
<proteinExistence type="predicted"/>
<evidence type="ECO:0000256" key="3">
    <source>
        <dbReference type="ARBA" id="ARBA00022448"/>
    </source>
</evidence>
<evidence type="ECO:0000256" key="8">
    <source>
        <dbReference type="ARBA" id="ARBA00022776"/>
    </source>
</evidence>
<dbReference type="FunFam" id="2.130.10.10:FF:000168">
    <property type="entry name" value="Nucleoporin Nup37"/>
    <property type="match status" value="1"/>
</dbReference>
<dbReference type="Proteomes" id="UP001497497">
    <property type="component" value="Unassembled WGS sequence"/>
</dbReference>
<dbReference type="InterPro" id="IPR037626">
    <property type="entry name" value="NUP37"/>
</dbReference>
<dbReference type="GO" id="GO:0051028">
    <property type="term" value="P:mRNA transport"/>
    <property type="evidence" value="ECO:0007669"/>
    <property type="project" value="UniProtKB-KW"/>
</dbReference>
<evidence type="ECO:0000256" key="5">
    <source>
        <dbReference type="ARBA" id="ARBA00022574"/>
    </source>
</evidence>
<reference evidence="23 24" key="1">
    <citation type="submission" date="2024-04" db="EMBL/GenBank/DDBJ databases">
        <authorList>
            <consortium name="Genoscope - CEA"/>
            <person name="William W."/>
        </authorList>
    </citation>
    <scope>NUCLEOTIDE SEQUENCE [LARGE SCALE GENOMIC DNA]</scope>
</reference>
<evidence type="ECO:0000256" key="7">
    <source>
        <dbReference type="ARBA" id="ARBA00022737"/>
    </source>
</evidence>
<evidence type="ECO:0000313" key="24">
    <source>
        <dbReference type="Proteomes" id="UP001497497"/>
    </source>
</evidence>
<dbReference type="Pfam" id="PF00400">
    <property type="entry name" value="WD40"/>
    <property type="match status" value="2"/>
</dbReference>
<keyword evidence="10" id="KW-0159">Chromosome partition</keyword>
<evidence type="ECO:0000256" key="14">
    <source>
        <dbReference type="ARBA" id="ARBA00023132"/>
    </source>
</evidence>
<dbReference type="EMBL" id="CAXITT010000866">
    <property type="protein sequence ID" value="CAL1546854.1"/>
    <property type="molecule type" value="Genomic_DNA"/>
</dbReference>
<evidence type="ECO:0000256" key="1">
    <source>
        <dbReference type="ARBA" id="ARBA00004567"/>
    </source>
</evidence>
<organism evidence="23 24">
    <name type="scientific">Lymnaea stagnalis</name>
    <name type="common">Great pond snail</name>
    <name type="synonym">Helix stagnalis</name>
    <dbReference type="NCBI Taxonomy" id="6523"/>
    <lineage>
        <taxon>Eukaryota</taxon>
        <taxon>Metazoa</taxon>
        <taxon>Spiralia</taxon>
        <taxon>Lophotrochozoa</taxon>
        <taxon>Mollusca</taxon>
        <taxon>Gastropoda</taxon>
        <taxon>Heterobranchia</taxon>
        <taxon>Euthyneura</taxon>
        <taxon>Panpulmonata</taxon>
        <taxon>Hygrophila</taxon>
        <taxon>Lymnaeoidea</taxon>
        <taxon>Lymnaeidae</taxon>
        <taxon>Lymnaea</taxon>
    </lineage>
</organism>
<feature type="repeat" description="WD" evidence="22">
    <location>
        <begin position="118"/>
        <end position="160"/>
    </location>
</feature>
<comment type="subunit">
    <text evidence="19">Component of the Nup107-160 subcomplex of the nuclear pore complex (NPC). The Nup107-160 subcomplex includes NUP160, NUP133, NUP107, NUP98, NUP85, NUP43, NUP37, SEH1 and SEC13.</text>
</comment>
<evidence type="ECO:0000256" key="19">
    <source>
        <dbReference type="ARBA" id="ARBA00062724"/>
    </source>
</evidence>
<comment type="subcellular location">
    <subcellularLocation>
        <location evidence="2">Chromosome</location>
        <location evidence="2">Centromere</location>
        <location evidence="2">Kinetochore</location>
    </subcellularLocation>
    <subcellularLocation>
        <location evidence="1">Nucleus</location>
        <location evidence="1">Nuclear pore complex</location>
    </subcellularLocation>
</comment>
<keyword evidence="15" id="KW-0539">Nucleus</keyword>
<dbReference type="PROSITE" id="PS50082">
    <property type="entry name" value="WD_REPEATS_2"/>
    <property type="match status" value="1"/>
</dbReference>